<comment type="caution">
    <text evidence="11">The sequence shown here is derived from an EMBL/GenBank/DDBJ whole genome shotgun (WGS) entry which is preliminary data.</text>
</comment>
<sequence>MPRSETAPLPLRTLRLTRLALHVIWGVATVTIGFRLVSDRKRLWLKQRWSRQLLDVLGVRLDAHLAGAEPGSMIVANHISWLDIFALNAARPVAFISKAEVRQWPLIGLISAQADTVFLQRGSRGHARIVNGRIDELLKADKDVAVFPEGTTTDGTHLLGFHAALLQPAIAAGRPLQPVAISYHEADGQRSLAPAYVGDTSLLQCLLTIIGRRQLIARVRPTPPLAPDGRSRRELAHMARAAIAYRLALPLEVRTPEAVAPSAGDSTETNPPPAVGNENSVENPLAQN</sequence>
<dbReference type="GO" id="GO:0006629">
    <property type="term" value="P:lipid metabolic process"/>
    <property type="evidence" value="ECO:0007669"/>
    <property type="project" value="UniProtKB-KW"/>
</dbReference>
<dbReference type="EC" id="2.3.1.51" evidence="11"/>
<evidence type="ECO:0000256" key="9">
    <source>
        <dbReference type="SAM" id="Phobius"/>
    </source>
</evidence>
<dbReference type="CDD" id="cd07989">
    <property type="entry name" value="LPLAT_AGPAT-like"/>
    <property type="match status" value="1"/>
</dbReference>
<evidence type="ECO:0000256" key="2">
    <source>
        <dbReference type="ARBA" id="ARBA00022679"/>
    </source>
</evidence>
<keyword evidence="4 9" id="KW-1133">Transmembrane helix</keyword>
<keyword evidence="3 9" id="KW-0812">Transmembrane</keyword>
<evidence type="ECO:0000256" key="3">
    <source>
        <dbReference type="ARBA" id="ARBA00022692"/>
    </source>
</evidence>
<dbReference type="EMBL" id="JACIGE010000002">
    <property type="protein sequence ID" value="MBB4246297.1"/>
    <property type="molecule type" value="Genomic_DNA"/>
</dbReference>
<dbReference type="InterPro" id="IPR002123">
    <property type="entry name" value="Plipid/glycerol_acylTrfase"/>
</dbReference>
<evidence type="ECO:0000256" key="1">
    <source>
        <dbReference type="ARBA" id="ARBA00004370"/>
    </source>
</evidence>
<dbReference type="GO" id="GO:0003841">
    <property type="term" value="F:1-acylglycerol-3-phosphate O-acyltransferase activity"/>
    <property type="evidence" value="ECO:0007669"/>
    <property type="project" value="UniProtKB-EC"/>
</dbReference>
<proteinExistence type="predicted"/>
<reference evidence="11 12" key="1">
    <citation type="submission" date="2020-08" db="EMBL/GenBank/DDBJ databases">
        <title>Genome sequencing of Purple Non-Sulfur Bacteria from various extreme environments.</title>
        <authorList>
            <person name="Mayer M."/>
        </authorList>
    </citation>
    <scope>NUCLEOTIDE SEQUENCE [LARGE SCALE GENOMIC DNA]</scope>
    <source>
        <strain evidence="11 12">2761</strain>
    </source>
</reference>
<dbReference type="OrthoDB" id="9806880at2"/>
<keyword evidence="7 11" id="KW-0012">Acyltransferase</keyword>
<organism evidence="11 12">
    <name type="scientific">Rhodocyclus tenuis</name>
    <name type="common">Rhodospirillum tenue</name>
    <dbReference type="NCBI Taxonomy" id="1066"/>
    <lineage>
        <taxon>Bacteria</taxon>
        <taxon>Pseudomonadati</taxon>
        <taxon>Pseudomonadota</taxon>
        <taxon>Betaproteobacteria</taxon>
        <taxon>Rhodocyclales</taxon>
        <taxon>Rhodocyclaceae</taxon>
        <taxon>Rhodocyclus</taxon>
    </lineage>
</organism>
<dbReference type="AlphaFoldDB" id="A0A840FW27"/>
<dbReference type="PANTHER" id="PTHR23063">
    <property type="entry name" value="PHOSPHOLIPID ACYLTRANSFERASE"/>
    <property type="match status" value="1"/>
</dbReference>
<evidence type="ECO:0000256" key="4">
    <source>
        <dbReference type="ARBA" id="ARBA00022989"/>
    </source>
</evidence>
<name>A0A840FW27_RHOTE</name>
<evidence type="ECO:0000313" key="12">
    <source>
        <dbReference type="Proteomes" id="UP000587070"/>
    </source>
</evidence>
<protein>
    <submittedName>
        <fullName evidence="11">1-acyl-sn-glycerol-3-phosphate acyltransferase</fullName>
        <ecNumber evidence="11">2.3.1.51</ecNumber>
    </submittedName>
</protein>
<dbReference type="GO" id="GO:0016020">
    <property type="term" value="C:membrane"/>
    <property type="evidence" value="ECO:0007669"/>
    <property type="project" value="UniProtKB-SubCell"/>
</dbReference>
<dbReference type="RefSeq" id="WP_153115843.1">
    <property type="nucleotide sequence ID" value="NZ_JACIGE010000002.1"/>
</dbReference>
<keyword evidence="2 11" id="KW-0808">Transferase</keyword>
<feature type="compositionally biased region" description="Polar residues" evidence="8">
    <location>
        <begin position="277"/>
        <end position="288"/>
    </location>
</feature>
<dbReference type="Pfam" id="PF01553">
    <property type="entry name" value="Acyltransferase"/>
    <property type="match status" value="1"/>
</dbReference>
<feature type="region of interest" description="Disordered" evidence="8">
    <location>
        <begin position="258"/>
        <end position="288"/>
    </location>
</feature>
<evidence type="ECO:0000256" key="6">
    <source>
        <dbReference type="ARBA" id="ARBA00023136"/>
    </source>
</evidence>
<evidence type="ECO:0000256" key="8">
    <source>
        <dbReference type="SAM" id="MobiDB-lite"/>
    </source>
</evidence>
<evidence type="ECO:0000259" key="10">
    <source>
        <dbReference type="SMART" id="SM00563"/>
    </source>
</evidence>
<dbReference type="Proteomes" id="UP000587070">
    <property type="component" value="Unassembled WGS sequence"/>
</dbReference>
<dbReference type="SMART" id="SM00563">
    <property type="entry name" value="PlsC"/>
    <property type="match status" value="1"/>
</dbReference>
<comment type="subcellular location">
    <subcellularLocation>
        <location evidence="1">Membrane</location>
    </subcellularLocation>
</comment>
<dbReference type="SUPFAM" id="SSF69593">
    <property type="entry name" value="Glycerol-3-phosphate (1)-acyltransferase"/>
    <property type="match status" value="1"/>
</dbReference>
<gene>
    <name evidence="11" type="ORF">GGD90_000654</name>
</gene>
<feature type="domain" description="Phospholipid/glycerol acyltransferase" evidence="10">
    <location>
        <begin position="72"/>
        <end position="184"/>
    </location>
</feature>
<keyword evidence="12" id="KW-1185">Reference proteome</keyword>
<evidence type="ECO:0000256" key="7">
    <source>
        <dbReference type="ARBA" id="ARBA00023315"/>
    </source>
</evidence>
<keyword evidence="6 9" id="KW-0472">Membrane</keyword>
<feature type="transmembrane region" description="Helical" evidence="9">
    <location>
        <begin position="20"/>
        <end position="38"/>
    </location>
</feature>
<evidence type="ECO:0000256" key="5">
    <source>
        <dbReference type="ARBA" id="ARBA00023098"/>
    </source>
</evidence>
<evidence type="ECO:0000313" key="11">
    <source>
        <dbReference type="EMBL" id="MBB4246297.1"/>
    </source>
</evidence>
<keyword evidence="5" id="KW-0443">Lipid metabolism</keyword>
<accession>A0A840FW27</accession>
<dbReference type="PANTHER" id="PTHR23063:SF52">
    <property type="entry name" value="LYSOPHOSPHATIDYLCHOLINE ACYLTRANSFERASE"/>
    <property type="match status" value="1"/>
</dbReference>